<dbReference type="AlphaFoldDB" id="M5TSQ9"/>
<reference evidence="1 2" key="1">
    <citation type="journal article" date="2013" name="Mar. Genomics">
        <title>Expression of sulfatases in Rhodopirellula baltica and the diversity of sulfatases in the genus Rhodopirellula.</title>
        <authorList>
            <person name="Wegner C.E."/>
            <person name="Richter-Heitmann T."/>
            <person name="Klindworth A."/>
            <person name="Klockow C."/>
            <person name="Richter M."/>
            <person name="Achstetter T."/>
            <person name="Glockner F.O."/>
            <person name="Harder J."/>
        </authorList>
    </citation>
    <scope>NUCLEOTIDE SEQUENCE [LARGE SCALE GENOMIC DNA]</scope>
    <source>
        <strain evidence="1 2">SM41</strain>
    </source>
</reference>
<gene>
    <name evidence="1" type="ORF">RSSM_06326</name>
</gene>
<comment type="caution">
    <text evidence="1">The sequence shown here is derived from an EMBL/GenBank/DDBJ whole genome shotgun (WGS) entry which is preliminary data.</text>
</comment>
<name>M5TSQ9_9BACT</name>
<proteinExistence type="predicted"/>
<organism evidence="1 2">
    <name type="scientific">Rhodopirellula sallentina SM41</name>
    <dbReference type="NCBI Taxonomy" id="1263870"/>
    <lineage>
        <taxon>Bacteria</taxon>
        <taxon>Pseudomonadati</taxon>
        <taxon>Planctomycetota</taxon>
        <taxon>Planctomycetia</taxon>
        <taxon>Pirellulales</taxon>
        <taxon>Pirellulaceae</taxon>
        <taxon>Rhodopirellula</taxon>
    </lineage>
</organism>
<evidence type="ECO:0000313" key="1">
    <source>
        <dbReference type="EMBL" id="EMI52212.1"/>
    </source>
</evidence>
<keyword evidence="2" id="KW-1185">Reference proteome</keyword>
<dbReference type="PATRIC" id="fig|1263870.3.peg.6704"/>
<protein>
    <submittedName>
        <fullName evidence="1">Uncharacterized protein</fullName>
    </submittedName>
</protein>
<dbReference type="Proteomes" id="UP000011885">
    <property type="component" value="Unassembled WGS sequence"/>
</dbReference>
<dbReference type="EMBL" id="ANOH01000443">
    <property type="protein sequence ID" value="EMI52212.1"/>
    <property type="molecule type" value="Genomic_DNA"/>
</dbReference>
<evidence type="ECO:0000313" key="2">
    <source>
        <dbReference type="Proteomes" id="UP000011885"/>
    </source>
</evidence>
<accession>M5TSQ9</accession>
<sequence>MPDLGAEFSRIQFPWSGTCRLANAPESLATDLLRGIATVVTRASVLRNDLADIARFRWLHVRRIQRQESDTSNFKML</sequence>